<sequence length="83" mass="9273">MVIRQPGPALRELAPQSPVSTPTMINLVDGKWHQATAQANTFWFAQRLFPRDVTLLRNGGPLTIGRLDVLKNAQVALNWRTPL</sequence>
<proteinExistence type="predicted"/>
<reference evidence="1 2" key="1">
    <citation type="submission" date="2020-08" db="EMBL/GenBank/DDBJ databases">
        <title>Above-ground endophytic microbial communities from plants in different locations in the United States.</title>
        <authorList>
            <person name="Frank C."/>
        </authorList>
    </citation>
    <scope>NUCLEOTIDE SEQUENCE [LARGE SCALE GENOMIC DNA]</scope>
    <source>
        <strain evidence="1 2">WP4_2_2</strain>
    </source>
</reference>
<evidence type="ECO:0000313" key="2">
    <source>
        <dbReference type="Proteomes" id="UP000571554"/>
    </source>
</evidence>
<gene>
    <name evidence="1" type="ORF">F4827_002189</name>
</gene>
<dbReference type="RefSeq" id="WP_183723866.1">
    <property type="nucleotide sequence ID" value="NZ_JACHBW010000005.1"/>
</dbReference>
<accession>A0A7W9TY47</accession>
<dbReference type="AlphaFoldDB" id="A0A7W9TY47"/>
<protein>
    <submittedName>
        <fullName evidence="1">Uncharacterized protein</fullName>
    </submittedName>
</protein>
<dbReference type="EMBL" id="JACHBW010000005">
    <property type="protein sequence ID" value="MBB6102340.1"/>
    <property type="molecule type" value="Genomic_DNA"/>
</dbReference>
<evidence type="ECO:0000313" key="1">
    <source>
        <dbReference type="EMBL" id="MBB6102340.1"/>
    </source>
</evidence>
<name>A0A7W9TY47_9BURK</name>
<organism evidence="1 2">
    <name type="scientific">Paraburkholderia bannensis</name>
    <dbReference type="NCBI Taxonomy" id="765414"/>
    <lineage>
        <taxon>Bacteria</taxon>
        <taxon>Pseudomonadati</taxon>
        <taxon>Pseudomonadota</taxon>
        <taxon>Betaproteobacteria</taxon>
        <taxon>Burkholderiales</taxon>
        <taxon>Burkholderiaceae</taxon>
        <taxon>Paraburkholderia</taxon>
    </lineage>
</organism>
<dbReference type="Proteomes" id="UP000571554">
    <property type="component" value="Unassembled WGS sequence"/>
</dbReference>
<keyword evidence="2" id="KW-1185">Reference proteome</keyword>
<comment type="caution">
    <text evidence="1">The sequence shown here is derived from an EMBL/GenBank/DDBJ whole genome shotgun (WGS) entry which is preliminary data.</text>
</comment>